<name>X1G3R4_9ZZZZ</name>
<feature type="domain" description="Radical SAM core" evidence="1">
    <location>
        <begin position="134"/>
        <end position="278"/>
    </location>
</feature>
<dbReference type="Gene3D" id="3.30.750.210">
    <property type="match status" value="1"/>
</dbReference>
<proteinExistence type="predicted"/>
<protein>
    <recommendedName>
        <fullName evidence="1">Radical SAM core domain-containing protein</fullName>
    </recommendedName>
</protein>
<evidence type="ECO:0000313" key="2">
    <source>
        <dbReference type="EMBL" id="GAH52531.1"/>
    </source>
</evidence>
<dbReference type="AlphaFoldDB" id="X1G3R4"/>
<accession>X1G3R4</accession>
<dbReference type="PANTHER" id="PTHR42731">
    <property type="entry name" value="SLL1084 PROTEIN"/>
    <property type="match status" value="1"/>
</dbReference>
<reference evidence="2" key="1">
    <citation type="journal article" date="2014" name="Front. Microbiol.">
        <title>High frequency of phylogenetically diverse reductive dehalogenase-homologous genes in deep subseafloor sedimentary metagenomes.</title>
        <authorList>
            <person name="Kawai M."/>
            <person name="Futagami T."/>
            <person name="Toyoda A."/>
            <person name="Takaki Y."/>
            <person name="Nishi S."/>
            <person name="Hori S."/>
            <person name="Arai W."/>
            <person name="Tsubouchi T."/>
            <person name="Morono Y."/>
            <person name="Uchiyama I."/>
            <person name="Ito T."/>
            <person name="Fujiyama A."/>
            <person name="Inagaki F."/>
            <person name="Takami H."/>
        </authorList>
    </citation>
    <scope>NUCLEOTIDE SEQUENCE</scope>
    <source>
        <strain evidence="2">Expedition CK06-06</strain>
    </source>
</reference>
<dbReference type="GO" id="GO:0051536">
    <property type="term" value="F:iron-sulfur cluster binding"/>
    <property type="evidence" value="ECO:0007669"/>
    <property type="project" value="InterPro"/>
</dbReference>
<dbReference type="InterPro" id="IPR058240">
    <property type="entry name" value="rSAM_sf"/>
</dbReference>
<dbReference type="EMBL" id="BARU01023387">
    <property type="protein sequence ID" value="GAH52531.1"/>
    <property type="molecule type" value="Genomic_DNA"/>
</dbReference>
<dbReference type="InterPro" id="IPR045784">
    <property type="entry name" value="Radical_SAM_N2"/>
</dbReference>
<dbReference type="PANTHER" id="PTHR42731:SF1">
    <property type="entry name" value="RADICAL SAM DOMAIN PROTEIN"/>
    <property type="match status" value="1"/>
</dbReference>
<dbReference type="SUPFAM" id="SSF102114">
    <property type="entry name" value="Radical SAM enzymes"/>
    <property type="match status" value="1"/>
</dbReference>
<sequence>MLDLAGIPVLAADRTGDDPLILAGGPGVNNPEPMAPFFDLMLIGEAEDALPQLVARLAQRRAEGLGREDLLVALAREFDFLYAPGLLEPAWNADGTLAALEPKVGGLPERTRAAHVRDLESAPFPTAPLVPNTEVIHDRVTIEIMRGCPRRCRFCESGRTKGSVRLRSPECILELARACYAHTGLEEISLTSLSPSDHPRLKAILTTLDAEFAPKGVSLSLPSLRTNDQLELVPRLLGSVRKSGLTMVPEAALPRLRCVIGKPMDDEHLFAGAREAWK</sequence>
<dbReference type="SFLD" id="SFLDS00029">
    <property type="entry name" value="Radical_SAM"/>
    <property type="match status" value="1"/>
</dbReference>
<comment type="caution">
    <text evidence="2">The sequence shown here is derived from an EMBL/GenBank/DDBJ whole genome shotgun (WGS) entry which is preliminary data.</text>
</comment>
<dbReference type="Pfam" id="PF19864">
    <property type="entry name" value="Radical_SAM_N2"/>
    <property type="match status" value="1"/>
</dbReference>
<evidence type="ECO:0000259" key="1">
    <source>
        <dbReference type="PROSITE" id="PS51918"/>
    </source>
</evidence>
<dbReference type="PROSITE" id="PS51918">
    <property type="entry name" value="RADICAL_SAM"/>
    <property type="match status" value="1"/>
</dbReference>
<dbReference type="Pfam" id="PF04055">
    <property type="entry name" value="Radical_SAM"/>
    <property type="match status" value="1"/>
</dbReference>
<organism evidence="2">
    <name type="scientific">marine sediment metagenome</name>
    <dbReference type="NCBI Taxonomy" id="412755"/>
    <lineage>
        <taxon>unclassified sequences</taxon>
        <taxon>metagenomes</taxon>
        <taxon>ecological metagenomes</taxon>
    </lineage>
</organism>
<dbReference type="InterPro" id="IPR007197">
    <property type="entry name" value="rSAM"/>
</dbReference>
<dbReference type="SFLD" id="SFLDG01082">
    <property type="entry name" value="B12-binding_domain_containing"/>
    <property type="match status" value="1"/>
</dbReference>
<dbReference type="GO" id="GO:0003824">
    <property type="term" value="F:catalytic activity"/>
    <property type="evidence" value="ECO:0007669"/>
    <property type="project" value="InterPro"/>
</dbReference>
<feature type="non-terminal residue" evidence="2">
    <location>
        <position position="278"/>
    </location>
</feature>
<gene>
    <name evidence="2" type="ORF">S03H2_37963</name>
</gene>
<dbReference type="CDD" id="cd01335">
    <property type="entry name" value="Radical_SAM"/>
    <property type="match status" value="1"/>
</dbReference>